<sequence>MTFLELQKQIVQTRKARKGIKNRTDYFDSDSNEDFYVAVYKKALSVANKVVQHYEEAREINPKEKVSVEFKSK</sequence>
<dbReference type="PATRIC" id="fig|927704.6.peg.3615"/>
<accession>I0GVL4</accession>
<keyword evidence="1" id="KW-0614">Plasmid</keyword>
<reference evidence="1 2" key="1">
    <citation type="submission" date="2011-10" db="EMBL/GenBank/DDBJ databases">
        <title>Whole genome sequence of Selenomonas ruminantium subsp. lactilytica TAM6421.</title>
        <authorList>
            <person name="Oguchi A."/>
            <person name="Ankai A."/>
            <person name="Kaneko J."/>
            <person name="Yamada-Narita S."/>
            <person name="Fukui S."/>
            <person name="Takahashi M."/>
            <person name="Onodera T."/>
            <person name="Kojima S."/>
            <person name="Fushimi T."/>
            <person name="Abe N."/>
            <person name="Kamio Y."/>
            <person name="Yamazaki S."/>
            <person name="Fujita N."/>
        </authorList>
    </citation>
    <scope>NUCLEOTIDE SEQUENCE [LARGE SCALE GENOMIC DNA]</scope>
    <source>
        <strain evidence="2">NBRC 103574 / TAM6421</strain>
        <plasmid evidence="1 2">pSRC8</plasmid>
    </source>
</reference>
<dbReference type="RefSeq" id="WP_014426085.1">
    <property type="nucleotide sequence ID" value="NC_017071.1"/>
</dbReference>
<gene>
    <name evidence="1" type="ordered locus">SELR_pSRC800020</name>
</gene>
<proteinExistence type="predicted"/>
<dbReference type="EMBL" id="AP012297">
    <property type="protein sequence ID" value="BAL84801.1"/>
    <property type="molecule type" value="Genomic_DNA"/>
</dbReference>
<geneLocation type="plasmid" evidence="1 2">
    <name>pSRC8</name>
</geneLocation>
<organism evidence="1 2">
    <name type="scientific">Selenomonas ruminantium subsp. lactilytica (strain NBRC 103574 / TAM6421)</name>
    <dbReference type="NCBI Taxonomy" id="927704"/>
    <lineage>
        <taxon>Bacteria</taxon>
        <taxon>Bacillati</taxon>
        <taxon>Bacillota</taxon>
        <taxon>Negativicutes</taxon>
        <taxon>Selenomonadales</taxon>
        <taxon>Selenomonadaceae</taxon>
        <taxon>Selenomonas</taxon>
    </lineage>
</organism>
<protein>
    <submittedName>
        <fullName evidence="1">Uncharacterized protein</fullName>
    </submittedName>
</protein>
<evidence type="ECO:0000313" key="2">
    <source>
        <dbReference type="Proteomes" id="UP000007887"/>
    </source>
</evidence>
<dbReference type="AlphaFoldDB" id="I0GVL4"/>
<name>I0GVL4_SELRL</name>
<dbReference type="HOGENOM" id="CLU_2702739_0_0_9"/>
<dbReference type="Proteomes" id="UP000007887">
    <property type="component" value="Plasmid pSRC8"/>
</dbReference>
<dbReference type="KEGG" id="sri:SELR_pSRC800020"/>
<evidence type="ECO:0000313" key="1">
    <source>
        <dbReference type="EMBL" id="BAL84801.1"/>
    </source>
</evidence>